<dbReference type="PATRIC" id="fig|989403.3.peg.2865"/>
<dbReference type="InterPro" id="IPR001845">
    <property type="entry name" value="HTH_ArsR_DNA-bd_dom"/>
</dbReference>
<dbReference type="SUPFAM" id="SSF46785">
    <property type="entry name" value="Winged helix' DNA-binding domain"/>
    <property type="match status" value="1"/>
</dbReference>
<dbReference type="AlphaFoldDB" id="A0A165XQA0"/>
<gene>
    <name evidence="2" type="ORF">PsAD2_02671</name>
</gene>
<evidence type="ECO:0000313" key="3">
    <source>
        <dbReference type="Proteomes" id="UP000076577"/>
    </source>
</evidence>
<dbReference type="SMART" id="SM00418">
    <property type="entry name" value="HTH_ARSR"/>
    <property type="match status" value="1"/>
</dbReference>
<comment type="caution">
    <text evidence="2">The sequence shown here is derived from an EMBL/GenBank/DDBJ whole genome shotgun (WGS) entry which is preliminary data.</text>
</comment>
<dbReference type="GO" id="GO:0003700">
    <property type="term" value="F:DNA-binding transcription factor activity"/>
    <property type="evidence" value="ECO:0007669"/>
    <property type="project" value="InterPro"/>
</dbReference>
<keyword evidence="3" id="KW-1185">Reference proteome</keyword>
<dbReference type="Pfam" id="PF01022">
    <property type="entry name" value="HTH_5"/>
    <property type="match status" value="1"/>
</dbReference>
<dbReference type="InterPro" id="IPR036390">
    <property type="entry name" value="WH_DNA-bd_sf"/>
</dbReference>
<dbReference type="EMBL" id="LMCB01000024">
    <property type="protein sequence ID" value="KZL17938.1"/>
    <property type="molecule type" value="Genomic_DNA"/>
</dbReference>
<protein>
    <submittedName>
        <fullName evidence="2">Bacterial regulatory protein, arsR family</fullName>
    </submittedName>
</protein>
<dbReference type="Gene3D" id="1.10.10.10">
    <property type="entry name" value="Winged helix-like DNA-binding domain superfamily/Winged helix DNA-binding domain"/>
    <property type="match status" value="1"/>
</dbReference>
<dbReference type="Proteomes" id="UP000076577">
    <property type="component" value="Unassembled WGS sequence"/>
</dbReference>
<accession>A0A165XQA0</accession>
<sequence>MSEKTTHPSVEEIELSAVLAALVDAKRRYIVQEFLKLEKGTERHCSAFNLNLSKATTSHHFRKLREAGLISQTDLGNRSVATLRYDDIEQRFPGLLALIANEDNDGVTS</sequence>
<dbReference type="STRING" id="989403.SAMN05421798_106309"/>
<dbReference type="PROSITE" id="PS50987">
    <property type="entry name" value="HTH_ARSR_2"/>
    <property type="match status" value="1"/>
</dbReference>
<proteinExistence type="predicted"/>
<reference evidence="2 3" key="1">
    <citation type="journal article" date="2016" name="Front. Microbiol.">
        <title>Comparative Genomic Analysis Reveals a Diverse Repertoire of Genes Involved in Prokaryote-Eukaryote Interactions within the Pseudovibrio Genus.</title>
        <authorList>
            <person name="Romano S."/>
            <person name="Fernandez-Guerra A."/>
            <person name="Reen F.J."/>
            <person name="Glockner F.O."/>
            <person name="Crowley S.P."/>
            <person name="O'Sullivan O."/>
            <person name="Cotter P.D."/>
            <person name="Adams C."/>
            <person name="Dobson A.D."/>
            <person name="O'Gara F."/>
        </authorList>
    </citation>
    <scope>NUCLEOTIDE SEQUENCE [LARGE SCALE GENOMIC DNA]</scope>
    <source>
        <strain evidence="2 3">Ad2</strain>
    </source>
</reference>
<organism evidence="2 3">
    <name type="scientific">Pseudovibrio axinellae</name>
    <dbReference type="NCBI Taxonomy" id="989403"/>
    <lineage>
        <taxon>Bacteria</taxon>
        <taxon>Pseudomonadati</taxon>
        <taxon>Pseudomonadota</taxon>
        <taxon>Alphaproteobacteria</taxon>
        <taxon>Hyphomicrobiales</taxon>
        <taxon>Stappiaceae</taxon>
        <taxon>Pseudovibrio</taxon>
    </lineage>
</organism>
<dbReference type="RefSeq" id="WP_068006632.1">
    <property type="nucleotide sequence ID" value="NZ_FOFM01000006.1"/>
</dbReference>
<dbReference type="OrthoDB" id="7192471at2"/>
<name>A0A165XQA0_9HYPH</name>
<feature type="domain" description="HTH arsR-type" evidence="1">
    <location>
        <begin position="7"/>
        <end position="103"/>
    </location>
</feature>
<evidence type="ECO:0000259" key="1">
    <source>
        <dbReference type="PROSITE" id="PS50987"/>
    </source>
</evidence>
<dbReference type="InterPro" id="IPR036388">
    <property type="entry name" value="WH-like_DNA-bd_sf"/>
</dbReference>
<evidence type="ECO:0000313" key="2">
    <source>
        <dbReference type="EMBL" id="KZL17938.1"/>
    </source>
</evidence>